<keyword evidence="2" id="KW-0378">Hydrolase</keyword>
<evidence type="ECO:0000256" key="2">
    <source>
        <dbReference type="ARBA" id="ARBA00022801"/>
    </source>
</evidence>
<dbReference type="PANTHER" id="PTHR45953:SF1">
    <property type="entry name" value="IDURONATE 2-SULFATASE"/>
    <property type="match status" value="1"/>
</dbReference>
<dbReference type="GO" id="GO:0004423">
    <property type="term" value="F:iduronate-2-sulfatase activity"/>
    <property type="evidence" value="ECO:0007669"/>
    <property type="project" value="TreeGrafter"/>
</dbReference>
<proteinExistence type="predicted"/>
<evidence type="ECO:0000313" key="4">
    <source>
        <dbReference type="EMBL" id="SVA62407.1"/>
    </source>
</evidence>
<protein>
    <recommendedName>
        <fullName evidence="3">Sulfatase N-terminal domain-containing protein</fullName>
    </recommendedName>
</protein>
<dbReference type="GO" id="GO:0046872">
    <property type="term" value="F:metal ion binding"/>
    <property type="evidence" value="ECO:0007669"/>
    <property type="project" value="UniProtKB-KW"/>
</dbReference>
<organism evidence="4">
    <name type="scientific">marine metagenome</name>
    <dbReference type="NCBI Taxonomy" id="408172"/>
    <lineage>
        <taxon>unclassified sequences</taxon>
        <taxon>metagenomes</taxon>
        <taxon>ecological metagenomes</taxon>
    </lineage>
</organism>
<name>A0A381XE21_9ZZZZ</name>
<gene>
    <name evidence="4" type="ORF">METZ01_LOCUS115261</name>
</gene>
<dbReference type="Gene3D" id="3.40.720.10">
    <property type="entry name" value="Alkaline Phosphatase, subunit A"/>
    <property type="match status" value="1"/>
</dbReference>
<evidence type="ECO:0000259" key="3">
    <source>
        <dbReference type="Pfam" id="PF00884"/>
    </source>
</evidence>
<dbReference type="PANTHER" id="PTHR45953">
    <property type="entry name" value="IDURONATE 2-SULFATASE"/>
    <property type="match status" value="1"/>
</dbReference>
<keyword evidence="1" id="KW-0479">Metal-binding</keyword>
<feature type="domain" description="Sulfatase N-terminal" evidence="3">
    <location>
        <begin position="3"/>
        <end position="337"/>
    </location>
</feature>
<dbReference type="GO" id="GO:0005737">
    <property type="term" value="C:cytoplasm"/>
    <property type="evidence" value="ECO:0007669"/>
    <property type="project" value="TreeGrafter"/>
</dbReference>
<reference evidence="4" key="1">
    <citation type="submission" date="2018-05" db="EMBL/GenBank/DDBJ databases">
        <authorList>
            <person name="Lanie J.A."/>
            <person name="Ng W.-L."/>
            <person name="Kazmierczak K.M."/>
            <person name="Andrzejewski T.M."/>
            <person name="Davidsen T.M."/>
            <person name="Wayne K.J."/>
            <person name="Tettelin H."/>
            <person name="Glass J.I."/>
            <person name="Rusch D."/>
            <person name="Podicherti R."/>
            <person name="Tsui H.-C.T."/>
            <person name="Winkler M.E."/>
        </authorList>
    </citation>
    <scope>NUCLEOTIDE SEQUENCE</scope>
</reference>
<dbReference type="SUPFAM" id="SSF53649">
    <property type="entry name" value="Alkaline phosphatase-like"/>
    <property type="match status" value="1"/>
</dbReference>
<dbReference type="InterPro" id="IPR017850">
    <property type="entry name" value="Alkaline_phosphatase_core_sf"/>
</dbReference>
<dbReference type="AlphaFoldDB" id="A0A381XE21"/>
<sequence>MKTVFLLFDSLNKRMLSPYNKNAGYTPNFNRLAKKSITFDNHYIGSMPCMPARRDMQSGRLSFLHRSWGPLEPFDNSFPEILRLNNTYTHLVTDHNHYFEDGGSTYHNRYNSFDFIRGQERDPWKAMVEPPIERFKKMYHESQSDFNNRESRYYFYPINNEYIKEEKDFPSVQCFASGLEFLKTNKDAKDWFLQIETFDPHEPFFAPERFKEKFKTGYNGPRLDWPQYDRVKESPSEVDELKANYLALVSLCDYLLGSILDYFDENNLWEDTTLVLTTDHGFMLGEHDWWAKNRMPLYNEIANIPLFIYHPDYKNKIAERRSVVTQNIDLMPTFLELNSKKIPKEVQGKSLLSFLEKEEKTNHTALFGYWGGGVNLADGNYTFFNYPDNMKRAEANQYTLMPTHLRQFFTLNELKTAKLNEPLAFTKGVPVLKIKNDEEGPAIGNEIGGKDSMKFEDKKTAVYDIINDPGQLNNIVNSEVKDTMLKEMQRKMIENDAPKEVLERFGF</sequence>
<evidence type="ECO:0000256" key="1">
    <source>
        <dbReference type="ARBA" id="ARBA00022723"/>
    </source>
</evidence>
<dbReference type="InterPro" id="IPR000917">
    <property type="entry name" value="Sulfatase_N"/>
</dbReference>
<dbReference type="Pfam" id="PF00884">
    <property type="entry name" value="Sulfatase"/>
    <property type="match status" value="1"/>
</dbReference>
<dbReference type="EMBL" id="UINC01014664">
    <property type="protein sequence ID" value="SVA62407.1"/>
    <property type="molecule type" value="Genomic_DNA"/>
</dbReference>
<accession>A0A381XE21</accession>
<dbReference type="CDD" id="cd16148">
    <property type="entry name" value="sulfatase_like"/>
    <property type="match status" value="1"/>
</dbReference>